<dbReference type="InterPro" id="IPR001245">
    <property type="entry name" value="Ser-Thr/Tyr_kinase_cat_dom"/>
</dbReference>
<feature type="chain" id="PRO_5045120169" description="Protein kinase domain-containing protein" evidence="8">
    <location>
        <begin position="20"/>
        <end position="1869"/>
    </location>
</feature>
<evidence type="ECO:0000259" key="9">
    <source>
        <dbReference type="PROSITE" id="PS50011"/>
    </source>
</evidence>
<feature type="compositionally biased region" description="Low complexity" evidence="7">
    <location>
        <begin position="1259"/>
        <end position="1268"/>
    </location>
</feature>
<feature type="region of interest" description="Disordered" evidence="7">
    <location>
        <begin position="1156"/>
        <end position="1197"/>
    </location>
</feature>
<dbReference type="InterPro" id="IPR051681">
    <property type="entry name" value="Ser/Thr_Kinases-Pseudokinases"/>
</dbReference>
<feature type="signal peptide" evidence="8">
    <location>
        <begin position="1"/>
        <end position="19"/>
    </location>
</feature>
<evidence type="ECO:0000256" key="4">
    <source>
        <dbReference type="ARBA" id="ARBA00022777"/>
    </source>
</evidence>
<reference evidence="10 11" key="1">
    <citation type="journal article" date="2023" name="IScience">
        <title>Expanded male sex-determining region conserved during the evolution of homothallism in the green alga Volvox.</title>
        <authorList>
            <person name="Yamamoto K."/>
            <person name="Matsuzaki R."/>
            <person name="Mahakham W."/>
            <person name="Heman W."/>
            <person name="Sekimoto H."/>
            <person name="Kawachi M."/>
            <person name="Minakuchi Y."/>
            <person name="Toyoda A."/>
            <person name="Nozaki H."/>
        </authorList>
    </citation>
    <scope>NUCLEOTIDE SEQUENCE [LARGE SCALE GENOMIC DNA]</scope>
    <source>
        <strain evidence="10 11">NIES-4468</strain>
    </source>
</reference>
<dbReference type="SMART" id="SM00220">
    <property type="entry name" value="S_TKc"/>
    <property type="match status" value="1"/>
</dbReference>
<dbReference type="InterPro" id="IPR008271">
    <property type="entry name" value="Ser/Thr_kinase_AS"/>
</dbReference>
<dbReference type="Gene3D" id="1.10.510.10">
    <property type="entry name" value="Transferase(Phosphotransferase) domain 1"/>
    <property type="match status" value="1"/>
</dbReference>
<dbReference type="EMBL" id="BSDZ01000009">
    <property type="protein sequence ID" value="GLI61159.1"/>
    <property type="molecule type" value="Genomic_DNA"/>
</dbReference>
<feature type="binding site" evidence="6">
    <location>
        <position position="1609"/>
    </location>
    <ligand>
        <name>ATP</name>
        <dbReference type="ChEBI" id="CHEBI:30616"/>
    </ligand>
</feature>
<dbReference type="InterPro" id="IPR011009">
    <property type="entry name" value="Kinase-like_dom_sf"/>
</dbReference>
<evidence type="ECO:0000256" key="6">
    <source>
        <dbReference type="PROSITE-ProRule" id="PRU10141"/>
    </source>
</evidence>
<dbReference type="InterPro" id="IPR000719">
    <property type="entry name" value="Prot_kinase_dom"/>
</dbReference>
<dbReference type="InterPro" id="IPR017441">
    <property type="entry name" value="Protein_kinase_ATP_BS"/>
</dbReference>
<keyword evidence="8" id="KW-0732">Signal</keyword>
<keyword evidence="2" id="KW-0808">Transferase</keyword>
<feature type="region of interest" description="Disordered" evidence="7">
    <location>
        <begin position="987"/>
        <end position="1022"/>
    </location>
</feature>
<dbReference type="PROSITE" id="PS50011">
    <property type="entry name" value="PROTEIN_KINASE_DOM"/>
    <property type="match status" value="1"/>
</dbReference>
<dbReference type="CDD" id="cd13999">
    <property type="entry name" value="STKc_MAP3K-like"/>
    <property type="match status" value="1"/>
</dbReference>
<dbReference type="PANTHER" id="PTHR44329">
    <property type="entry name" value="SERINE/THREONINE-PROTEIN KINASE TNNI3K-RELATED"/>
    <property type="match status" value="1"/>
</dbReference>
<keyword evidence="1" id="KW-0723">Serine/threonine-protein kinase</keyword>
<evidence type="ECO:0000313" key="11">
    <source>
        <dbReference type="Proteomes" id="UP001165090"/>
    </source>
</evidence>
<feature type="region of interest" description="Disordered" evidence="7">
    <location>
        <begin position="411"/>
        <end position="433"/>
    </location>
</feature>
<evidence type="ECO:0000256" key="2">
    <source>
        <dbReference type="ARBA" id="ARBA00022679"/>
    </source>
</evidence>
<keyword evidence="11" id="KW-1185">Reference proteome</keyword>
<feature type="compositionally biased region" description="Polar residues" evidence="7">
    <location>
        <begin position="993"/>
        <end position="1005"/>
    </location>
</feature>
<accession>A0ABQ5RVB3</accession>
<dbReference type="Proteomes" id="UP001165090">
    <property type="component" value="Unassembled WGS sequence"/>
</dbReference>
<evidence type="ECO:0000256" key="5">
    <source>
        <dbReference type="ARBA" id="ARBA00022840"/>
    </source>
</evidence>
<dbReference type="PROSITE" id="PS00107">
    <property type="entry name" value="PROTEIN_KINASE_ATP"/>
    <property type="match status" value="1"/>
</dbReference>
<keyword evidence="4" id="KW-0418">Kinase</keyword>
<sequence length="1869" mass="193084">MSRVVTLLLLALLLYHCYGQTSSLLLQSQLFSLSLSLQQESAEDAAKRCVNSTELNGPGVLAPATLLLYVLQDIISKNTPQLQAAVKQDPVQYNTGGSSLWVMDPWGSCRAIILPARLSSYTGAVELSLVPCSWTLQFMCMQYSVAQALSAGLTLPHNLYRTPTPPPLPVAVPSYGGNAFDVVPAGYRLVRSGVTLGYSSLPAGVVFFSGRQLYQQLGPVVNIVGRWRATGLDALRVVNANDATNVVEQAMANGTVADYFGGTMLATPLTTAWAATPLPRENADTGWLRTSYITRLEGCSSSTAVQRLVLVNAGGAAAAQGVTRCISNFAEEVAPGGFLAFLEGYFVDYTNATLEFASAPSIVQLWFVWAVPEKYADEDDGGVASYPIAPPQETLATALMSSSPPQYGKGGVRAIAPRLTPPEPTAQCTQGRRMIPPYSPIRNRAECGQSSLEQFACPSYMCCGTTRGRVGMCGMVASACLLSACDPRYGLCGVIPNEALEVTPHEGLMGVAPAFSPLSSAPPYTTDFGGDGSSMATATVRFGTSVYVLDRSASVTYNAALEACRSQALYGLSWRLIMLPDAFSYEVTLLGRSTFLSLLDNRVAWVQPRPDNSTLGVAGCLTVTWDVDMSSVQLVAVQATECSSIASVICKATWPAASMSKHGTVRTQQAPVTVVRWTPGVHSLSTSLVGVGQPNSGPMCAFESFGGWEHSQVVQAMAQLNALQLNSSSGAAPLMPLLVNVTLDSPLAGIAMRPLVTWSSIASESPAAYEAVGSIAVQYLTGSGSDAALAPPIILGSLDGTYLSDNASYGAFAPAAPSGVASYLSSSTGWESLQLNMSDGEVVVEVLGCRGALLEHMLLRTSTGRLWTAPMGAALTCSVPFSRRPPPGGYLVALQVFGGSFVEEVWLIWGTPSNPPAPLSPAAIGPATGAVTATPQVKASSPAKSQRTVVFGIGVSFAIVLPVLAGAVLAWWVCRIRYRQQHRAPVAAASLPQRRQSNSGVSFPSGQGGSISSERDGRDSAGPNCRGLLGILTKGARQGRLLWLQVCKGNLGADGANAFARLGQQAEVPLSSSAGGEVGVSPWSNATILSSTCKAHVALPRKSGGMPPLYAVADMTLTRAEAMAATATAAAEMAAMATPAAAPGAAAVADGYGNAEGTRRKGSELSTGAVGPDGEVQIGFRPPSGSVATAPASSSDAQHSLLCGTTIGTGTVRDSGASGNIDSCSQRACAADIIAGPGPGSSSASFSVASQQIGGRGGTEAAAGATWASPLQQPPPPPQQQQQSRTLTTLASPGQPVPPPGSEAWAQSLHAALFYKVLYHWKPPSLATPLVVSGAGPGTGVVALPTSPPWPPPAAVVPVAAAPAAGDSYWVGTAVTAADTAPPLSTISIVPSSSIADPLTSSSGGGGGSGNSGVTHRSTEQLAAAAAATQAPLAQLLAAAAASYIQAAWGAANGVMSPAMLPQPLGGTATGSTNVSSAHDGDMLAADDAATTAAPPPSGSGVGPYSRSQQSEASAAAAATIASVPVVAAHAGAGAVAAGTIGGCGGSGIATPSQAAPPGEYDGTELLLGRDVRVDVDDPSSYLGHGTSGVVRRGLLLQPDGSWRPVAVKLLNQPNDQAVDAYRRHQKTLLQEITILGSLRHPNIVQLLGGSVSLQPGASFLVEELCGRTLSHAIYDASTPYSLRQVLLWSCDIARGLAYLHPNIMHRDLKPSNVLLDQYGTAKISDFGLARFKIHTTLVTRDAEVGTTCYMSPECFVSNDFKVTAACDVYSLGVMMNEIVTRQPPWSGVRTAVVGFKVAVVGDRPRLPAEDCPLCPMGLRDLIRACWAQHPEERPSSAEVLRRLQALLAEVEAAEEAGLEEALKGKEEG</sequence>
<protein>
    <recommendedName>
        <fullName evidence="9">Protein kinase domain-containing protein</fullName>
    </recommendedName>
</protein>
<proteinExistence type="predicted"/>
<feature type="region of interest" description="Disordered" evidence="7">
    <location>
        <begin position="1240"/>
        <end position="1303"/>
    </location>
</feature>
<feature type="compositionally biased region" description="Low complexity" evidence="7">
    <location>
        <begin position="1240"/>
        <end position="1250"/>
    </location>
</feature>
<dbReference type="PANTHER" id="PTHR44329:SF214">
    <property type="entry name" value="PROTEIN KINASE DOMAIN-CONTAINING PROTEIN"/>
    <property type="match status" value="1"/>
</dbReference>
<evidence type="ECO:0000256" key="1">
    <source>
        <dbReference type="ARBA" id="ARBA00022527"/>
    </source>
</evidence>
<comment type="caution">
    <text evidence="10">The sequence shown here is derived from an EMBL/GenBank/DDBJ whole genome shotgun (WGS) entry which is preliminary data.</text>
</comment>
<feature type="region of interest" description="Disordered" evidence="7">
    <location>
        <begin position="1489"/>
        <end position="1508"/>
    </location>
</feature>
<keyword evidence="3 6" id="KW-0547">Nucleotide-binding</keyword>
<name>A0ABQ5RVB3_9CHLO</name>
<dbReference type="SUPFAM" id="SSF56112">
    <property type="entry name" value="Protein kinase-like (PK-like)"/>
    <property type="match status" value="1"/>
</dbReference>
<evidence type="ECO:0000256" key="8">
    <source>
        <dbReference type="SAM" id="SignalP"/>
    </source>
</evidence>
<keyword evidence="5 6" id="KW-0067">ATP-binding</keyword>
<evidence type="ECO:0000313" key="10">
    <source>
        <dbReference type="EMBL" id="GLI61159.1"/>
    </source>
</evidence>
<feature type="domain" description="Protein kinase" evidence="9">
    <location>
        <begin position="1577"/>
        <end position="1848"/>
    </location>
</feature>
<dbReference type="PROSITE" id="PS00108">
    <property type="entry name" value="PROTEIN_KINASE_ST"/>
    <property type="match status" value="1"/>
</dbReference>
<dbReference type="Pfam" id="PF07714">
    <property type="entry name" value="PK_Tyr_Ser-Thr"/>
    <property type="match status" value="1"/>
</dbReference>
<organism evidence="10 11">
    <name type="scientific">Volvox africanus</name>
    <dbReference type="NCBI Taxonomy" id="51714"/>
    <lineage>
        <taxon>Eukaryota</taxon>
        <taxon>Viridiplantae</taxon>
        <taxon>Chlorophyta</taxon>
        <taxon>core chlorophytes</taxon>
        <taxon>Chlorophyceae</taxon>
        <taxon>CS clade</taxon>
        <taxon>Chlamydomonadales</taxon>
        <taxon>Volvocaceae</taxon>
        <taxon>Volvox</taxon>
    </lineage>
</organism>
<evidence type="ECO:0000256" key="7">
    <source>
        <dbReference type="SAM" id="MobiDB-lite"/>
    </source>
</evidence>
<feature type="non-terminal residue" evidence="10">
    <location>
        <position position="1869"/>
    </location>
</feature>
<evidence type="ECO:0000256" key="3">
    <source>
        <dbReference type="ARBA" id="ARBA00022741"/>
    </source>
</evidence>
<gene>
    <name evidence="10" type="ORF">VaNZ11_003445</name>
</gene>